<dbReference type="Pfam" id="PF06276">
    <property type="entry name" value="FhuF"/>
    <property type="match status" value="1"/>
</dbReference>
<evidence type="ECO:0000313" key="3">
    <source>
        <dbReference type="Proteomes" id="UP001596414"/>
    </source>
</evidence>
<sequence>MGLTDHPANSTQEGRPASKVAREWFRQYLRTVINPVVWSYFEFGVGLEAHQQNTVAQLDEVGWPKEGFYRDNGGYCFPESRYDLVDSWIPGLEKRVETACSDGIIDRCLRDYLFVNNAVGVINALSVGRTADETTLLKVFREEIASLVEIEPATSSLLSVLLDSDQIPCKGNLFTRFEGYDELDSTLDDESVYVEIENPLATLFRPA</sequence>
<protein>
    <submittedName>
        <fullName evidence="2">IucA/IucC family C-terminal-domain containing protein</fullName>
    </submittedName>
</protein>
<feature type="domain" description="Aerobactin siderophore biosynthesis IucA/IucC-like C-terminal" evidence="1">
    <location>
        <begin position="23"/>
        <end position="184"/>
    </location>
</feature>
<gene>
    <name evidence="2" type="ORF">ACFQJ7_13870</name>
</gene>
<proteinExistence type="predicted"/>
<organism evidence="2 3">
    <name type="scientific">Halovenus rubra</name>
    <dbReference type="NCBI Taxonomy" id="869890"/>
    <lineage>
        <taxon>Archaea</taxon>
        <taxon>Methanobacteriati</taxon>
        <taxon>Methanobacteriota</taxon>
        <taxon>Stenosarchaea group</taxon>
        <taxon>Halobacteria</taxon>
        <taxon>Halobacteriales</taxon>
        <taxon>Haloarculaceae</taxon>
        <taxon>Halovenus</taxon>
    </lineage>
</organism>
<dbReference type="PANTHER" id="PTHR34384:SF5">
    <property type="entry name" value="L-2,3-DIAMINOPROPANOATE--CITRATE LIGASE"/>
    <property type="match status" value="1"/>
</dbReference>
<dbReference type="Gene3D" id="1.10.510.40">
    <property type="match status" value="1"/>
</dbReference>
<reference evidence="2 3" key="1">
    <citation type="journal article" date="2014" name="Int. J. Syst. Evol. Microbiol.">
        <title>Complete genome sequence of Corynebacterium casei LMG S-19264T (=DSM 44701T), isolated from a smear-ripened cheese.</title>
        <authorList>
            <consortium name="US DOE Joint Genome Institute (JGI-PGF)"/>
            <person name="Walter F."/>
            <person name="Albersmeier A."/>
            <person name="Kalinowski J."/>
            <person name="Ruckert C."/>
        </authorList>
    </citation>
    <scope>NUCLEOTIDE SEQUENCE [LARGE SCALE GENOMIC DNA]</scope>
    <source>
        <strain evidence="2 3">CGMCC 4.7215</strain>
    </source>
</reference>
<evidence type="ECO:0000313" key="2">
    <source>
        <dbReference type="EMBL" id="MFC7127097.1"/>
    </source>
</evidence>
<dbReference type="AlphaFoldDB" id="A0ABD5XFE7"/>
<dbReference type="InterPro" id="IPR022770">
    <property type="entry name" value="IucA/IucC-like_C"/>
</dbReference>
<dbReference type="EMBL" id="JBHSZQ010000047">
    <property type="protein sequence ID" value="MFC7127097.1"/>
    <property type="molecule type" value="Genomic_DNA"/>
</dbReference>
<dbReference type="RefSeq" id="WP_267637047.1">
    <property type="nucleotide sequence ID" value="NZ_JAODIY010000009.1"/>
</dbReference>
<dbReference type="PANTHER" id="PTHR34384">
    <property type="entry name" value="L-2,3-DIAMINOPROPANOATE--CITRATE LIGASE"/>
    <property type="match status" value="1"/>
</dbReference>
<evidence type="ECO:0000259" key="1">
    <source>
        <dbReference type="Pfam" id="PF06276"/>
    </source>
</evidence>
<comment type="caution">
    <text evidence="2">The sequence shown here is derived from an EMBL/GenBank/DDBJ whole genome shotgun (WGS) entry which is preliminary data.</text>
</comment>
<dbReference type="InterPro" id="IPR037455">
    <property type="entry name" value="LucA/IucC-like"/>
</dbReference>
<dbReference type="GO" id="GO:0003824">
    <property type="term" value="F:catalytic activity"/>
    <property type="evidence" value="ECO:0007669"/>
    <property type="project" value="UniProtKB-ARBA"/>
</dbReference>
<dbReference type="Proteomes" id="UP001596414">
    <property type="component" value="Unassembled WGS sequence"/>
</dbReference>
<accession>A0ABD5XFE7</accession>
<name>A0ABD5XFE7_9EURY</name>